<feature type="transmembrane region" description="Helical" evidence="1">
    <location>
        <begin position="62"/>
        <end position="83"/>
    </location>
</feature>
<feature type="transmembrane region" description="Helical" evidence="1">
    <location>
        <begin position="169"/>
        <end position="188"/>
    </location>
</feature>
<name>A0A0N5A802_9BILA</name>
<feature type="transmembrane region" description="Helical" evidence="1">
    <location>
        <begin position="95"/>
        <end position="118"/>
    </location>
</feature>
<organism evidence="2 3">
    <name type="scientific">Syphacia muris</name>
    <dbReference type="NCBI Taxonomy" id="451379"/>
    <lineage>
        <taxon>Eukaryota</taxon>
        <taxon>Metazoa</taxon>
        <taxon>Ecdysozoa</taxon>
        <taxon>Nematoda</taxon>
        <taxon>Chromadorea</taxon>
        <taxon>Rhabditida</taxon>
        <taxon>Spirurina</taxon>
        <taxon>Oxyuridomorpha</taxon>
        <taxon>Oxyuroidea</taxon>
        <taxon>Oxyuridae</taxon>
        <taxon>Syphacia</taxon>
    </lineage>
</organism>
<reference evidence="3" key="1">
    <citation type="submission" date="2016-04" db="UniProtKB">
        <authorList>
            <consortium name="WormBaseParasite"/>
        </authorList>
    </citation>
    <scope>IDENTIFICATION</scope>
</reference>
<accession>A0A0N5A802</accession>
<evidence type="ECO:0000313" key="3">
    <source>
        <dbReference type="WBParaSite" id="SMUV_0000017701-mRNA-1"/>
    </source>
</evidence>
<keyword evidence="1" id="KW-0472">Membrane</keyword>
<feature type="transmembrane region" description="Helical" evidence="1">
    <location>
        <begin position="125"/>
        <end position="149"/>
    </location>
</feature>
<dbReference type="Proteomes" id="UP000046393">
    <property type="component" value="Unplaced"/>
</dbReference>
<evidence type="ECO:0000313" key="2">
    <source>
        <dbReference type="Proteomes" id="UP000046393"/>
    </source>
</evidence>
<dbReference type="WBParaSite" id="SMUV_0000017701-mRNA-1">
    <property type="protein sequence ID" value="SMUV_0000017701-mRNA-1"/>
    <property type="gene ID" value="SMUV_0000017701"/>
</dbReference>
<keyword evidence="2" id="KW-1185">Reference proteome</keyword>
<keyword evidence="1" id="KW-1133">Transmembrane helix</keyword>
<evidence type="ECO:0000256" key="1">
    <source>
        <dbReference type="SAM" id="Phobius"/>
    </source>
</evidence>
<dbReference type="AlphaFoldDB" id="A0A0N5A802"/>
<keyword evidence="1" id="KW-0812">Transmembrane</keyword>
<proteinExistence type="predicted"/>
<protein>
    <submittedName>
        <fullName evidence="3">XK-related protein</fullName>
    </submittedName>
</protein>
<sequence length="226" mass="26413">MLEANDEHCCSSKNIETDVVDDPGDEPQELQANNAYVDVSGHTRLFYAQSYRCCFSAFHAKIGTFVLVTLVFHEIILGMFYLLSRDEMMYRNLDTHYITVFISRLIQLVFSGVMYFALWRQRWEYVLPFAISQLTFGTYADISTIIMLIRDLNISNSCPSWNSIRCLHLIIPIFVYLFILGWLMYALYRCSIYFRDRHNHLQGKQGLLINDDNAQYDLESSDFDPS</sequence>